<evidence type="ECO:0008006" key="3">
    <source>
        <dbReference type="Google" id="ProtNLM"/>
    </source>
</evidence>
<dbReference type="RefSeq" id="WP_107719165.1">
    <property type="nucleotide sequence ID" value="NZ_CP028475.1"/>
</dbReference>
<proteinExistence type="predicted"/>
<dbReference type="EMBL" id="CP028475">
    <property type="protein sequence ID" value="AVW90787.1"/>
    <property type="molecule type" value="Genomic_DNA"/>
</dbReference>
<organism evidence="1 2">
    <name type="scientific">Celeribacter baekdonensis</name>
    <dbReference type="NCBI Taxonomy" id="875171"/>
    <lineage>
        <taxon>Bacteria</taxon>
        <taxon>Pseudomonadati</taxon>
        <taxon>Pseudomonadota</taxon>
        <taxon>Alphaproteobacteria</taxon>
        <taxon>Rhodobacterales</taxon>
        <taxon>Roseobacteraceae</taxon>
        <taxon>Celeribacter</taxon>
    </lineage>
</organism>
<dbReference type="KEGG" id="cbak:DA792_06520"/>
<dbReference type="Proteomes" id="UP000241447">
    <property type="component" value="Chromosome"/>
</dbReference>
<name>A0A2R4M0Z0_9RHOB</name>
<gene>
    <name evidence="1" type="ORF">DA792_06520</name>
</gene>
<evidence type="ECO:0000313" key="2">
    <source>
        <dbReference type="Proteomes" id="UP000241447"/>
    </source>
</evidence>
<dbReference type="AlphaFoldDB" id="A0A2R4M0Z0"/>
<evidence type="ECO:0000313" key="1">
    <source>
        <dbReference type="EMBL" id="AVW90787.1"/>
    </source>
</evidence>
<accession>A0A2R4M0Z0</accession>
<sequence>MPKKLIIFGNGLGMALNPGHFLLTNAMTRVWTCPTRLAEGEKTTLGSLKGIETATGPKNEDELATAQVALAYLSSFRAELGDEALNEWFKDDALNYPGTLNKYVFEVAYELYSYCIPEEKKEIWNDFLTNLICFIRDTRSHVATLNYDDLLYAPFVDGHRIQEGNDVVNFSLSQKATEGTNNAPYLRDGFLRGSFTPETFSYKGDCGYYLHLHGSPLYVSDTDARKLNRSEVAASTRTLQRHIVLANRNDKETIIRRSEILSDYWDNRLPKCIADAEEIILFGYSGLDLHLNELIREKREGPIHVIEWSESTHYPLSDEGDVVEDNAVTAKVFWETILSVPSENVHCLDNILDFKEWSNPDDYHPTDNS</sequence>
<dbReference type="OrthoDB" id="7862799at2"/>
<reference evidence="1 2" key="1">
    <citation type="submission" date="2018-03" db="EMBL/GenBank/DDBJ databases">
        <title>The Complete Genome of Celeribacter baekdonensis strain LH4, a Thiosulfate-Oxidizing Alphaproteobacterium Isolated from Gulf of Mexico Continental Slope Sediments.</title>
        <authorList>
            <person name="Flood B.E."/>
            <person name="Bailey J.V."/>
            <person name="Leprich D."/>
        </authorList>
    </citation>
    <scope>NUCLEOTIDE SEQUENCE [LARGE SCALE GENOMIC DNA]</scope>
    <source>
        <strain evidence="1 2">LH4</strain>
    </source>
</reference>
<protein>
    <recommendedName>
        <fullName evidence="3">SIR2-like domain-containing protein</fullName>
    </recommendedName>
</protein>